<evidence type="ECO:0000313" key="2">
    <source>
        <dbReference type="EMBL" id="KAI3876550.1"/>
    </source>
</evidence>
<organism evidence="2 3">
    <name type="scientific">Papaver atlanticum</name>
    <dbReference type="NCBI Taxonomy" id="357466"/>
    <lineage>
        <taxon>Eukaryota</taxon>
        <taxon>Viridiplantae</taxon>
        <taxon>Streptophyta</taxon>
        <taxon>Embryophyta</taxon>
        <taxon>Tracheophyta</taxon>
        <taxon>Spermatophyta</taxon>
        <taxon>Magnoliopsida</taxon>
        <taxon>Ranunculales</taxon>
        <taxon>Papaveraceae</taxon>
        <taxon>Papaveroideae</taxon>
        <taxon>Papaver</taxon>
    </lineage>
</organism>
<dbReference type="SUPFAM" id="SSF56112">
    <property type="entry name" value="Protein kinase-like (PK-like)"/>
    <property type="match status" value="1"/>
</dbReference>
<dbReference type="GO" id="GO:0004672">
    <property type="term" value="F:protein kinase activity"/>
    <property type="evidence" value="ECO:0007669"/>
    <property type="project" value="InterPro"/>
</dbReference>
<gene>
    <name evidence="2" type="ORF">MKW98_015933</name>
</gene>
<name>A0AAD4SA81_9MAGN</name>
<dbReference type="AlphaFoldDB" id="A0AAD4SA81"/>
<sequence>MQVIGAVGFMDRRIEIPEDIDPHWASIIRLCWHSDPKCRPTFEELLDKLEILQRHYCCQKPKGDARLGHNIEQREKAPRGG</sequence>
<accession>A0AAD4SA81</accession>
<protein>
    <recommendedName>
        <fullName evidence="1">Serine-threonine/tyrosine-protein kinase catalytic domain-containing protein</fullName>
    </recommendedName>
</protein>
<feature type="domain" description="Serine-threonine/tyrosine-protein kinase catalytic" evidence="1">
    <location>
        <begin position="11"/>
        <end position="49"/>
    </location>
</feature>
<dbReference type="Gene3D" id="1.10.510.10">
    <property type="entry name" value="Transferase(Phosphotransferase) domain 1"/>
    <property type="match status" value="1"/>
</dbReference>
<comment type="caution">
    <text evidence="2">The sequence shown here is derived from an EMBL/GenBank/DDBJ whole genome shotgun (WGS) entry which is preliminary data.</text>
</comment>
<keyword evidence="3" id="KW-1185">Reference proteome</keyword>
<evidence type="ECO:0000313" key="3">
    <source>
        <dbReference type="Proteomes" id="UP001202328"/>
    </source>
</evidence>
<proteinExistence type="predicted"/>
<dbReference type="EMBL" id="JAJJMB010012492">
    <property type="protein sequence ID" value="KAI3876550.1"/>
    <property type="molecule type" value="Genomic_DNA"/>
</dbReference>
<dbReference type="Proteomes" id="UP001202328">
    <property type="component" value="Unassembled WGS sequence"/>
</dbReference>
<dbReference type="InterPro" id="IPR001245">
    <property type="entry name" value="Ser-Thr/Tyr_kinase_cat_dom"/>
</dbReference>
<dbReference type="Pfam" id="PF07714">
    <property type="entry name" value="PK_Tyr_Ser-Thr"/>
    <property type="match status" value="1"/>
</dbReference>
<dbReference type="InterPro" id="IPR011009">
    <property type="entry name" value="Kinase-like_dom_sf"/>
</dbReference>
<evidence type="ECO:0000259" key="1">
    <source>
        <dbReference type="Pfam" id="PF07714"/>
    </source>
</evidence>
<reference evidence="2" key="1">
    <citation type="submission" date="2022-04" db="EMBL/GenBank/DDBJ databases">
        <title>A functionally conserved STORR gene fusion in Papaver species that diverged 16.8 million years ago.</title>
        <authorList>
            <person name="Catania T."/>
        </authorList>
    </citation>
    <scope>NUCLEOTIDE SEQUENCE</scope>
    <source>
        <strain evidence="2">S-188037</strain>
    </source>
</reference>